<dbReference type="Gene3D" id="3.40.50.300">
    <property type="entry name" value="P-loop containing nucleotide triphosphate hydrolases"/>
    <property type="match status" value="1"/>
</dbReference>
<evidence type="ECO:0000256" key="6">
    <source>
        <dbReference type="ARBA" id="ARBA00023136"/>
    </source>
</evidence>
<evidence type="ECO:0000256" key="7">
    <source>
        <dbReference type="SAM" id="MobiDB-lite"/>
    </source>
</evidence>
<feature type="compositionally biased region" description="Basic and acidic residues" evidence="7">
    <location>
        <begin position="849"/>
        <end position="860"/>
    </location>
</feature>
<sequence>MFWKNGINNNKGSRNEVPDDWRDSRLPSYRNIYQLLARKKVLPYIGGALFLAILLLINIAIGVVKYLGVFINMQLYGSVDKTLLDYIGTIYYFEYPIGFIVAMFVALIGTFLGMQKIERAYGSLEDRHTAGTIRPATTKEIAVEQYTVIPTDPSIEVDFKPGFPISHIRPSVIEELGVPIAKKEKVIDDVVLDEERPASWNAFRDLKNAFGLTEDEEKEVQSLWRRQQEDPLKYGIAIANEITHMVVYGMSRTGKGIFIMNSTIDIFSRPADIKNRSSMVIGDTHGKLLRSNYRLLKERGYKIKVFNLLDTYKSSPFNPLASAIRYYEKYLDDSLALTERYKASDFAAEDIRTIAHTLYFQENDNNPFFQNNARALFSAVTMAIIEQCLRRQEKELITFYTIATTINEMMESIVLDIHDEYLANFVKGGKTRAKLFQLYEGKCYLDVYFGELHRTHPAKRQFNSIKAAGKADATIGGIASQVHASLDTYIAGGNARLTSENEFDFEELGFGDQPVAYFLVIPDGTSSNHALASLFISQCFMELQRAIDLSENGESPREVLMGLDEFGNYPVIENFGSKMSDTLGRNIRILLLLQNIGQLDKYGGQKTTIIGNAGNTFFIKSPDPDTTKHVSERLGPRSIASISRQGEHGSLSKTETESVGEKPLKTQPELELMQYGESVVLRTMKTHDLNDVPITPYPIINSGKDRMIPYFWYLPEPLLAWKDIPISAPHIHVDLDNMIVTLSPNDVKDHDSPIQIDVVDQKGMPLVGVGVALWDQSKSDLIGQNVTNREGRIYFHGVRTNSRYYAMVYQPKAHFKAPETFLELDVLEEETCHLTITLERWKEAYKKEKESRQEKEREEEGALDVSLEDKKEPKTDTPIMMSKRDRDRVRLERAFILKTKEANQFISLQEMWQESTLQAIEACLRSFLSQGEENNHLIQFYQQYRTWTVLDFRAWLLTLNRVEIIDQVLEILPTGRE</sequence>
<feature type="transmembrane region" description="Helical" evidence="8">
    <location>
        <begin position="91"/>
        <end position="114"/>
    </location>
</feature>
<proteinExistence type="inferred from homology"/>
<feature type="compositionally biased region" description="Basic and acidic residues" evidence="7">
    <location>
        <begin position="654"/>
        <end position="663"/>
    </location>
</feature>
<evidence type="ECO:0000256" key="2">
    <source>
        <dbReference type="ARBA" id="ARBA00008806"/>
    </source>
</evidence>
<comment type="similarity">
    <text evidence="2">Belongs to the VirD4/TraG family.</text>
</comment>
<name>A0A7X1CGN5_9LIST</name>
<organism evidence="9 10">
    <name type="scientific">Listeria booriae</name>
    <dbReference type="NCBI Taxonomy" id="1552123"/>
    <lineage>
        <taxon>Bacteria</taxon>
        <taxon>Bacillati</taxon>
        <taxon>Bacillota</taxon>
        <taxon>Bacilli</taxon>
        <taxon>Bacillales</taxon>
        <taxon>Listeriaceae</taxon>
        <taxon>Listeria</taxon>
    </lineage>
</organism>
<evidence type="ECO:0000256" key="8">
    <source>
        <dbReference type="SAM" id="Phobius"/>
    </source>
</evidence>
<protein>
    <submittedName>
        <fullName evidence="9">Type IV secretory system conjugative DNA transfer family protein</fullName>
    </submittedName>
</protein>
<evidence type="ECO:0000313" key="9">
    <source>
        <dbReference type="EMBL" id="MBC1563595.1"/>
    </source>
</evidence>
<evidence type="ECO:0000256" key="3">
    <source>
        <dbReference type="ARBA" id="ARBA00022475"/>
    </source>
</evidence>
<comment type="caution">
    <text evidence="9">The sequence shown here is derived from an EMBL/GenBank/DDBJ whole genome shotgun (WGS) entry which is preliminary data.</text>
</comment>
<dbReference type="EMBL" id="JAARRW010000010">
    <property type="protein sequence ID" value="MBC1563595.1"/>
    <property type="molecule type" value="Genomic_DNA"/>
</dbReference>
<dbReference type="NCBIfam" id="NF045973">
    <property type="entry name" value="conju_CD1115"/>
    <property type="match status" value="1"/>
</dbReference>
<evidence type="ECO:0000313" key="10">
    <source>
        <dbReference type="Proteomes" id="UP000541955"/>
    </source>
</evidence>
<keyword evidence="6 8" id="KW-0472">Membrane</keyword>
<dbReference type="InterPro" id="IPR003688">
    <property type="entry name" value="TraG/VirD4"/>
</dbReference>
<dbReference type="SUPFAM" id="SSF52540">
    <property type="entry name" value="P-loop containing nucleoside triphosphate hydrolases"/>
    <property type="match status" value="1"/>
</dbReference>
<dbReference type="PANTHER" id="PTHR37937:SF1">
    <property type="entry name" value="CONJUGATIVE TRANSFER: DNA TRANSPORT"/>
    <property type="match status" value="1"/>
</dbReference>
<evidence type="ECO:0000256" key="5">
    <source>
        <dbReference type="ARBA" id="ARBA00022989"/>
    </source>
</evidence>
<keyword evidence="3" id="KW-1003">Cell membrane</keyword>
<dbReference type="CDD" id="cd01127">
    <property type="entry name" value="TrwB_TraG_TraD_VirD4"/>
    <property type="match status" value="1"/>
</dbReference>
<dbReference type="PANTHER" id="PTHR37937">
    <property type="entry name" value="CONJUGATIVE TRANSFER: DNA TRANSPORT"/>
    <property type="match status" value="1"/>
</dbReference>
<dbReference type="Pfam" id="PF02534">
    <property type="entry name" value="T4SS-DNA_transf"/>
    <property type="match status" value="1"/>
</dbReference>
<feature type="compositionally biased region" description="Basic and acidic residues" evidence="7">
    <location>
        <begin position="622"/>
        <end position="635"/>
    </location>
</feature>
<accession>A0A7X1CGN5</accession>
<comment type="subcellular location">
    <subcellularLocation>
        <location evidence="1">Cell membrane</location>
        <topology evidence="1">Multi-pass membrane protein</topology>
    </subcellularLocation>
</comment>
<evidence type="ECO:0000256" key="4">
    <source>
        <dbReference type="ARBA" id="ARBA00022692"/>
    </source>
</evidence>
<reference evidence="9 10" key="1">
    <citation type="submission" date="2020-03" db="EMBL/GenBank/DDBJ databases">
        <title>Soil Listeria distribution.</title>
        <authorList>
            <person name="Liao J."/>
            <person name="Wiedmann M."/>
        </authorList>
    </citation>
    <scope>NUCLEOTIDE SEQUENCE [LARGE SCALE GENOMIC DNA]</scope>
    <source>
        <strain evidence="9 10">FSL L7-1387</strain>
    </source>
</reference>
<dbReference type="InterPro" id="IPR027417">
    <property type="entry name" value="P-loop_NTPase"/>
</dbReference>
<dbReference type="GO" id="GO:0005886">
    <property type="term" value="C:plasma membrane"/>
    <property type="evidence" value="ECO:0007669"/>
    <property type="project" value="UniProtKB-SubCell"/>
</dbReference>
<feature type="region of interest" description="Disordered" evidence="7">
    <location>
        <begin position="849"/>
        <end position="878"/>
    </location>
</feature>
<keyword evidence="4 8" id="KW-0812">Transmembrane</keyword>
<feature type="transmembrane region" description="Helical" evidence="8">
    <location>
        <begin position="41"/>
        <end position="71"/>
    </location>
</feature>
<feature type="region of interest" description="Disordered" evidence="7">
    <location>
        <begin position="621"/>
        <end position="663"/>
    </location>
</feature>
<dbReference type="AlphaFoldDB" id="A0A7X1CGN5"/>
<dbReference type="InterPro" id="IPR051539">
    <property type="entry name" value="T4SS-coupling_protein"/>
</dbReference>
<gene>
    <name evidence="9" type="ORF">HB902_16090</name>
</gene>
<dbReference type="RefSeq" id="WP_185430481.1">
    <property type="nucleotide sequence ID" value="NZ_JAARRW010000010.1"/>
</dbReference>
<dbReference type="Proteomes" id="UP000541955">
    <property type="component" value="Unassembled WGS sequence"/>
</dbReference>
<keyword evidence="5 8" id="KW-1133">Transmembrane helix</keyword>
<evidence type="ECO:0000256" key="1">
    <source>
        <dbReference type="ARBA" id="ARBA00004651"/>
    </source>
</evidence>